<dbReference type="OrthoDB" id="6787458at2"/>
<comment type="similarity">
    <text evidence="1">Belongs to the LysR transcriptional regulatory family.</text>
</comment>
<dbReference type="Proteomes" id="UP000078070">
    <property type="component" value="Chromosome"/>
</dbReference>
<evidence type="ECO:0000256" key="3">
    <source>
        <dbReference type="ARBA" id="ARBA00023125"/>
    </source>
</evidence>
<dbReference type="Gene3D" id="1.10.10.10">
    <property type="entry name" value="Winged helix-like DNA-binding domain superfamily/Winged helix DNA-binding domain"/>
    <property type="match status" value="1"/>
</dbReference>
<dbReference type="AlphaFoldDB" id="A0A1A9ETP6"/>
<dbReference type="KEGG" id="mars:A8C75_00655"/>
<evidence type="ECO:0000256" key="4">
    <source>
        <dbReference type="ARBA" id="ARBA00023163"/>
    </source>
</evidence>
<dbReference type="SUPFAM" id="SSF53850">
    <property type="entry name" value="Periplasmic binding protein-like II"/>
    <property type="match status" value="1"/>
</dbReference>
<dbReference type="GO" id="GO:0006351">
    <property type="term" value="P:DNA-templated transcription"/>
    <property type="evidence" value="ECO:0007669"/>
    <property type="project" value="TreeGrafter"/>
</dbReference>
<dbReference type="Gene3D" id="3.40.190.10">
    <property type="entry name" value="Periplasmic binding protein-like II"/>
    <property type="match status" value="2"/>
</dbReference>
<name>A0A1A9ETP6_9GAMM</name>
<proteinExistence type="inferred from homology"/>
<keyword evidence="2" id="KW-0805">Transcription regulation</keyword>
<dbReference type="InterPro" id="IPR005119">
    <property type="entry name" value="LysR_subst-bd"/>
</dbReference>
<dbReference type="PROSITE" id="PS50931">
    <property type="entry name" value="HTH_LYSR"/>
    <property type="match status" value="1"/>
</dbReference>
<dbReference type="InterPro" id="IPR058163">
    <property type="entry name" value="LysR-type_TF_proteobact-type"/>
</dbReference>
<dbReference type="InterPro" id="IPR036388">
    <property type="entry name" value="WH-like_DNA-bd_sf"/>
</dbReference>
<dbReference type="Pfam" id="PF00126">
    <property type="entry name" value="HTH_1"/>
    <property type="match status" value="1"/>
</dbReference>
<dbReference type="InterPro" id="IPR036390">
    <property type="entry name" value="WH_DNA-bd_sf"/>
</dbReference>
<keyword evidence="4" id="KW-0804">Transcription</keyword>
<keyword evidence="3" id="KW-0238">DNA-binding</keyword>
<accession>A0A1A9ETP6</accession>
<dbReference type="InterPro" id="IPR000847">
    <property type="entry name" value="LysR_HTH_N"/>
</dbReference>
<dbReference type="Pfam" id="PF03466">
    <property type="entry name" value="LysR_substrate"/>
    <property type="match status" value="1"/>
</dbReference>
<dbReference type="STRING" id="1821621.A8C75_00655"/>
<evidence type="ECO:0000256" key="2">
    <source>
        <dbReference type="ARBA" id="ARBA00023015"/>
    </source>
</evidence>
<feature type="domain" description="HTH lysR-type" evidence="5">
    <location>
        <begin position="7"/>
        <end position="64"/>
    </location>
</feature>
<dbReference type="RefSeq" id="WP_067376656.1">
    <property type="nucleotide sequence ID" value="NZ_CP015839.1"/>
</dbReference>
<reference evidence="7" key="1">
    <citation type="submission" date="2016-05" db="EMBL/GenBank/DDBJ databases">
        <authorList>
            <person name="Baek K."/>
            <person name="Yang S.-J."/>
        </authorList>
    </citation>
    <scope>NUCLEOTIDE SEQUENCE [LARGE SCALE GENOMIC DNA]</scope>
    <source>
        <strain evidence="7">ST58-10</strain>
    </source>
</reference>
<dbReference type="GO" id="GO:0003700">
    <property type="term" value="F:DNA-binding transcription factor activity"/>
    <property type="evidence" value="ECO:0007669"/>
    <property type="project" value="InterPro"/>
</dbReference>
<evidence type="ECO:0000313" key="6">
    <source>
        <dbReference type="EMBL" id="ANG61110.1"/>
    </source>
</evidence>
<dbReference type="EMBL" id="CP015839">
    <property type="protein sequence ID" value="ANG61110.1"/>
    <property type="molecule type" value="Genomic_DNA"/>
</dbReference>
<dbReference type="PANTHER" id="PTHR30537">
    <property type="entry name" value="HTH-TYPE TRANSCRIPTIONAL REGULATOR"/>
    <property type="match status" value="1"/>
</dbReference>
<dbReference type="SUPFAM" id="SSF46785">
    <property type="entry name" value="Winged helix' DNA-binding domain"/>
    <property type="match status" value="1"/>
</dbReference>
<organism evidence="6 7">
    <name type="scientific">Marinobacterium aestuarii</name>
    <dbReference type="NCBI Taxonomy" id="1821621"/>
    <lineage>
        <taxon>Bacteria</taxon>
        <taxon>Pseudomonadati</taxon>
        <taxon>Pseudomonadota</taxon>
        <taxon>Gammaproteobacteria</taxon>
        <taxon>Oceanospirillales</taxon>
        <taxon>Oceanospirillaceae</taxon>
        <taxon>Marinobacterium</taxon>
    </lineage>
</organism>
<evidence type="ECO:0000256" key="1">
    <source>
        <dbReference type="ARBA" id="ARBA00009437"/>
    </source>
</evidence>
<dbReference type="GO" id="GO:0043565">
    <property type="term" value="F:sequence-specific DNA binding"/>
    <property type="evidence" value="ECO:0007669"/>
    <property type="project" value="TreeGrafter"/>
</dbReference>
<gene>
    <name evidence="6" type="ORF">A8C75_00655</name>
</gene>
<reference evidence="6 7" key="2">
    <citation type="journal article" date="2018" name="Int. J. Syst. Evol. Microbiol.">
        <title>Marinobacterium aestuarii sp. nov., a benzene-degrading marine bacterium isolated from estuary sediment.</title>
        <authorList>
            <person name="Bae S.S."/>
            <person name="Jung J."/>
            <person name="Chung D."/>
            <person name="Baek K."/>
        </authorList>
    </citation>
    <scope>NUCLEOTIDE SEQUENCE [LARGE SCALE GENOMIC DNA]</scope>
    <source>
        <strain evidence="6 7">ST58-10</strain>
    </source>
</reference>
<evidence type="ECO:0000313" key="7">
    <source>
        <dbReference type="Proteomes" id="UP000078070"/>
    </source>
</evidence>
<sequence>MKIKPLPPLNSLVAFESAARHLSFTQAALELSVTQGAVSRQIRHLEEYLGRSLFVRDKRQLSLTQTGAEYYDSVQQSLLLISSATGAIVQWQGNQQLTVVTSNAMASLWLLPRLPEFQDLHPDIDVRILATDSLLGLRSSEFDVALFYCRTPPAGLVATPLFSEKVFPVCSPAFLERNRTSGAEAEGQSTEDILGTTQLWLDSGEDWLNWSQWFSAAGIAPQEPRRRLNLNNYAMLVQAALNGQGIALGWEQLVADYLQSGLLVRPVAMELNTTARFYMLEPQEPMRRKPGVEQFRHWLLQCVGECEAIEAPTETSGNW</sequence>
<dbReference type="PANTHER" id="PTHR30537:SF26">
    <property type="entry name" value="GLYCINE CLEAVAGE SYSTEM TRANSCRIPTIONAL ACTIVATOR"/>
    <property type="match status" value="1"/>
</dbReference>
<dbReference type="PRINTS" id="PR00039">
    <property type="entry name" value="HTHLYSR"/>
</dbReference>
<dbReference type="CDD" id="cd08432">
    <property type="entry name" value="PBP2_GcdR_TrpI_HvrB_AmpR_like"/>
    <property type="match status" value="1"/>
</dbReference>
<protein>
    <submittedName>
        <fullName evidence="6">LysR family transcriptional regulator</fullName>
    </submittedName>
</protein>
<keyword evidence="7" id="KW-1185">Reference proteome</keyword>
<evidence type="ECO:0000259" key="5">
    <source>
        <dbReference type="PROSITE" id="PS50931"/>
    </source>
</evidence>
<dbReference type="FunFam" id="1.10.10.10:FF:000038">
    <property type="entry name" value="Glycine cleavage system transcriptional activator"/>
    <property type="match status" value="1"/>
</dbReference>